<organism evidence="3 4">
    <name type="scientific">Streptomyces pseudovenezuelae</name>
    <dbReference type="NCBI Taxonomy" id="67350"/>
    <lineage>
        <taxon>Bacteria</taxon>
        <taxon>Bacillati</taxon>
        <taxon>Actinomycetota</taxon>
        <taxon>Actinomycetes</taxon>
        <taxon>Kitasatosporales</taxon>
        <taxon>Streptomycetaceae</taxon>
        <taxon>Streptomyces</taxon>
        <taxon>Streptomyces aurantiacus group</taxon>
    </lineage>
</organism>
<name>A0A101N1B2_9ACTN</name>
<dbReference type="Proteomes" id="UP000053039">
    <property type="component" value="Unassembled WGS sequence"/>
</dbReference>
<dbReference type="InterPro" id="IPR002539">
    <property type="entry name" value="MaoC-like_dom"/>
</dbReference>
<evidence type="ECO:0000256" key="1">
    <source>
        <dbReference type="ARBA" id="ARBA00005254"/>
    </source>
</evidence>
<dbReference type="PANTHER" id="PTHR43841">
    <property type="entry name" value="3-HYDROXYACYL-THIOESTER DEHYDRATASE HTDX-RELATED"/>
    <property type="match status" value="1"/>
</dbReference>
<gene>
    <name evidence="3" type="ORF">AQI94_29575</name>
</gene>
<dbReference type="InterPro" id="IPR029069">
    <property type="entry name" value="HotDog_dom_sf"/>
</dbReference>
<evidence type="ECO:0000259" key="2">
    <source>
        <dbReference type="Pfam" id="PF01575"/>
    </source>
</evidence>
<dbReference type="RefSeq" id="WP_031051628.1">
    <property type="nucleotide sequence ID" value="NZ_KQ948150.1"/>
</dbReference>
<proteinExistence type="inferred from homology"/>
<evidence type="ECO:0000313" key="3">
    <source>
        <dbReference type="EMBL" id="KUM84715.1"/>
    </source>
</evidence>
<dbReference type="OrthoDB" id="9800237at2"/>
<dbReference type="EMBL" id="LMWM01000030">
    <property type="protein sequence ID" value="KUM84715.1"/>
    <property type="molecule type" value="Genomic_DNA"/>
</dbReference>
<dbReference type="Pfam" id="PF01575">
    <property type="entry name" value="MaoC_dehydratas"/>
    <property type="match status" value="1"/>
</dbReference>
<sequence length="143" mass="15703">MAARIAYADVEVGTEMPARDITVQRIDLLRYCGACSDYTMTHWNERVAKSVGLPDVIAHGTYTIAAAVRVLTDWVGDPSALVEYSVRRFTRPVVVPDDDIGATVRISGAVERLLDGNRAQIRLRARFEGLEVMSGARAVVRLA</sequence>
<dbReference type="AlphaFoldDB" id="A0A101N1B2"/>
<feature type="domain" description="MaoC-like" evidence="2">
    <location>
        <begin position="14"/>
        <end position="108"/>
    </location>
</feature>
<reference evidence="3 4" key="1">
    <citation type="submission" date="2015-10" db="EMBL/GenBank/DDBJ databases">
        <title>Draft genome sequence of Streptomyces pseudovenezuelae DSM 40212, type strain for the species Streptomyces pseudovenezuelae.</title>
        <authorList>
            <person name="Ruckert C."/>
            <person name="Winkler A."/>
            <person name="Kalinowski J."/>
            <person name="Kampfer P."/>
            <person name="Glaeser S."/>
        </authorList>
    </citation>
    <scope>NUCLEOTIDE SEQUENCE [LARGE SCALE GENOMIC DNA]</scope>
    <source>
        <strain evidence="3 4">DSM 40212</strain>
    </source>
</reference>
<accession>A0A101N1B2</accession>
<dbReference type="PANTHER" id="PTHR43841:SF3">
    <property type="entry name" value="(3R)-HYDROXYACYL-ACP DEHYDRATASE SUBUNIT HADB"/>
    <property type="match status" value="1"/>
</dbReference>
<evidence type="ECO:0000313" key="4">
    <source>
        <dbReference type="Proteomes" id="UP000053039"/>
    </source>
</evidence>
<dbReference type="SUPFAM" id="SSF54637">
    <property type="entry name" value="Thioesterase/thiol ester dehydrase-isomerase"/>
    <property type="match status" value="1"/>
</dbReference>
<comment type="caution">
    <text evidence="3">The sequence shown here is derived from an EMBL/GenBank/DDBJ whole genome shotgun (WGS) entry which is preliminary data.</text>
</comment>
<dbReference type="Gene3D" id="3.10.129.10">
    <property type="entry name" value="Hotdog Thioesterase"/>
    <property type="match status" value="1"/>
</dbReference>
<comment type="similarity">
    <text evidence="1">Belongs to the enoyl-CoA hydratase/isomerase family.</text>
</comment>
<protein>
    <submittedName>
        <fullName evidence="3">Dehydratase</fullName>
    </submittedName>
</protein>